<proteinExistence type="inferred from homology"/>
<dbReference type="STRING" id="70667.A0A0X3NQ14"/>
<evidence type="ECO:0000313" key="5">
    <source>
        <dbReference type="Proteomes" id="UP000275846"/>
    </source>
</evidence>
<dbReference type="Pfam" id="PF00995">
    <property type="entry name" value="Sec1"/>
    <property type="match status" value="1"/>
</dbReference>
<dbReference type="InterPro" id="IPR001619">
    <property type="entry name" value="Sec1-like"/>
</dbReference>
<dbReference type="Proteomes" id="UP000275846">
    <property type="component" value="Unassembled WGS sequence"/>
</dbReference>
<dbReference type="Gene3D" id="1.25.40.60">
    <property type="match status" value="1"/>
</dbReference>
<protein>
    <submittedName>
        <fullName evidence="3 6">Vacuolar protein sorting-associated protein 45</fullName>
    </submittedName>
</protein>
<reference evidence="3" key="1">
    <citation type="submission" date="2016-01" db="EMBL/GenBank/DDBJ databases">
        <title>Reference transcriptome for the parasite Schistocephalus solidus: insights into the molecular evolution of parasitism.</title>
        <authorList>
            <person name="Hebert F.O."/>
            <person name="Grambauer S."/>
            <person name="Barber I."/>
            <person name="Landry C.R."/>
            <person name="Aubin-Horth N."/>
        </authorList>
    </citation>
    <scope>NUCLEOTIDE SEQUENCE</scope>
</reference>
<dbReference type="InterPro" id="IPR036045">
    <property type="entry name" value="Sec1-like_sf"/>
</dbReference>
<name>A0A0X3NQ14_SCHSO</name>
<dbReference type="InterPro" id="IPR043127">
    <property type="entry name" value="Sec-1-like_dom3a"/>
</dbReference>
<dbReference type="PIRSF" id="PIRSF005715">
    <property type="entry name" value="VPS45_Sec1"/>
    <property type="match status" value="1"/>
</dbReference>
<dbReference type="InterPro" id="IPR027482">
    <property type="entry name" value="Sec1-like_dom2"/>
</dbReference>
<dbReference type="EMBL" id="GEEE01021311">
    <property type="protein sequence ID" value="JAP41914.1"/>
    <property type="molecule type" value="Transcribed_RNA"/>
</dbReference>
<dbReference type="WBParaSite" id="SSLN_0001786401-mRNA-1">
    <property type="protein sequence ID" value="SSLN_0001786401-mRNA-1"/>
    <property type="gene ID" value="SSLN_0001786401"/>
</dbReference>
<dbReference type="OrthoDB" id="10266265at2759"/>
<evidence type="ECO:0000313" key="6">
    <source>
        <dbReference type="WBParaSite" id="SSLN_0001786401-mRNA-1"/>
    </source>
</evidence>
<dbReference type="PANTHER" id="PTHR11679">
    <property type="entry name" value="VESICLE PROTEIN SORTING-ASSOCIATED"/>
    <property type="match status" value="1"/>
</dbReference>
<keyword evidence="5" id="KW-1185">Reference proteome</keyword>
<feature type="region of interest" description="Disordered" evidence="2">
    <location>
        <begin position="578"/>
        <end position="598"/>
    </location>
</feature>
<gene>
    <name evidence="3" type="primary">VPS45</name>
    <name evidence="4" type="ORF">SSLN_LOCUS17211</name>
    <name evidence="3" type="ORF">TR123823</name>
</gene>
<accession>A0A0X3NQ14</accession>
<evidence type="ECO:0000256" key="1">
    <source>
        <dbReference type="ARBA" id="ARBA00009884"/>
    </source>
</evidence>
<evidence type="ECO:0000313" key="3">
    <source>
        <dbReference type="EMBL" id="JAP41914.1"/>
    </source>
</evidence>
<reference evidence="6" key="2">
    <citation type="submission" date="2016-06" db="UniProtKB">
        <authorList>
            <consortium name="WormBaseParasite"/>
        </authorList>
    </citation>
    <scope>IDENTIFICATION</scope>
</reference>
<dbReference type="InterPro" id="IPR043154">
    <property type="entry name" value="Sec-1-like_dom1"/>
</dbReference>
<dbReference type="AlphaFoldDB" id="A0A0X3NQ14"/>
<dbReference type="EMBL" id="UYSU01042144">
    <property type="protein sequence ID" value="VDM03597.1"/>
    <property type="molecule type" value="Genomic_DNA"/>
</dbReference>
<dbReference type="GO" id="GO:0016192">
    <property type="term" value="P:vesicle-mediated transport"/>
    <property type="evidence" value="ECO:0007669"/>
    <property type="project" value="InterPro"/>
</dbReference>
<reference evidence="4 5" key="3">
    <citation type="submission" date="2018-11" db="EMBL/GenBank/DDBJ databases">
        <authorList>
            <consortium name="Pathogen Informatics"/>
        </authorList>
    </citation>
    <scope>NUCLEOTIDE SEQUENCE [LARGE SCALE GENOMIC DNA]</scope>
    <source>
        <strain evidence="4 5">NST_G2</strain>
    </source>
</reference>
<comment type="similarity">
    <text evidence="1">Belongs to the STXBP/unc-18/SEC1 family.</text>
</comment>
<sequence>MDVFAAVKSYFSKMFRLPNSGMKIMIVDEETLGILSISLAFSEIMSQEVFLVDRIKSSREPLKHLTAIFFIRPTADNISLLVQELRSPRYASYYIFFSHALSKQALKHLAESDVYEVVSEVHEFFADFLAISPHLYCIDRPLSFSVRLGLRPEVLTRSTLAITSVLLALQLHPLIRYQNSSDACRSLAESVRSFISREAVLFDFRRSESSPTLLILDRRQDPITPLLTQWTYEAMIHELIGIKNNRVAFSPENTSETPTEITLSRDYDDFFRNNQYKNFGEIGQSIKMLVESFQNATKAVDVGGVSSLNDLKGLLENYPAFRKASGAVETHVTLVSELSRLVKNRSLMELSEIEQELVCQDNHSASFPRVKSVVSDSKFRDADALRLVLLYALRFESHRKEIATLSSLLLERGLSREDVSLTEKIITYAGTQQRIGSFDLFSAVKQAGLQTVNPSVTNATNTVTSLTKRFVKGRKGVENIYTQHEPLVIDILRELIRGQLKESSFPLLECANGFSSCPQSSSTKNVIVFIIGGATYEESFALQKLMKSAPGVTILLGSSFIHNSESFLREVRAATADPDTGDFDPDSSNRNTRGNLPVTLGFAKAPKHTHYSLLR</sequence>
<evidence type="ECO:0000313" key="4">
    <source>
        <dbReference type="EMBL" id="VDM03597.1"/>
    </source>
</evidence>
<dbReference type="Gene3D" id="3.90.830.10">
    <property type="entry name" value="Syntaxin Binding Protein 1, Chain A, domain 2"/>
    <property type="match status" value="1"/>
</dbReference>
<organism evidence="3">
    <name type="scientific">Schistocephalus solidus</name>
    <name type="common">Tapeworm</name>
    <dbReference type="NCBI Taxonomy" id="70667"/>
    <lineage>
        <taxon>Eukaryota</taxon>
        <taxon>Metazoa</taxon>
        <taxon>Spiralia</taxon>
        <taxon>Lophotrochozoa</taxon>
        <taxon>Platyhelminthes</taxon>
        <taxon>Cestoda</taxon>
        <taxon>Eucestoda</taxon>
        <taxon>Diphyllobothriidea</taxon>
        <taxon>Diphyllobothriidae</taxon>
        <taxon>Schistocephalus</taxon>
    </lineage>
</organism>
<dbReference type="SUPFAM" id="SSF56815">
    <property type="entry name" value="Sec1/munc18-like (SM) proteins"/>
    <property type="match status" value="1"/>
</dbReference>
<dbReference type="Gene3D" id="3.40.50.2060">
    <property type="match status" value="1"/>
</dbReference>
<dbReference type="Gene3D" id="3.40.50.1910">
    <property type="match status" value="1"/>
</dbReference>
<evidence type="ECO:0000256" key="2">
    <source>
        <dbReference type="SAM" id="MobiDB-lite"/>
    </source>
</evidence>